<keyword evidence="9" id="KW-1185">Reference proteome</keyword>
<feature type="compositionally biased region" description="Polar residues" evidence="6">
    <location>
        <begin position="98"/>
        <end position="118"/>
    </location>
</feature>
<evidence type="ECO:0000313" key="8">
    <source>
        <dbReference type="EMBL" id="CAG8476744.1"/>
    </source>
</evidence>
<dbReference type="GO" id="GO:0042162">
    <property type="term" value="F:telomeric DNA binding"/>
    <property type="evidence" value="ECO:0007669"/>
    <property type="project" value="TreeGrafter"/>
</dbReference>
<evidence type="ECO:0000256" key="5">
    <source>
        <dbReference type="RuleBase" id="RU367107"/>
    </source>
</evidence>
<keyword evidence="4 5" id="KW-0539">Nucleus</keyword>
<dbReference type="PANTHER" id="PTHR16466:SF6">
    <property type="entry name" value="TELOMERIC REPEAT-BINDING FACTOR 2-INTERACTING PROTEIN 1"/>
    <property type="match status" value="1"/>
</dbReference>
<dbReference type="GO" id="GO:0010833">
    <property type="term" value="P:telomere maintenance via telomere lengthening"/>
    <property type="evidence" value="ECO:0007669"/>
    <property type="project" value="UniProtKB-UniRule"/>
</dbReference>
<dbReference type="Gene3D" id="1.10.10.60">
    <property type="entry name" value="Homeodomain-like"/>
    <property type="match status" value="1"/>
</dbReference>
<dbReference type="GO" id="GO:0070187">
    <property type="term" value="C:shelterin complex"/>
    <property type="evidence" value="ECO:0007669"/>
    <property type="project" value="TreeGrafter"/>
</dbReference>
<dbReference type="SUPFAM" id="SSF46689">
    <property type="entry name" value="Homeodomain-like"/>
    <property type="match status" value="1"/>
</dbReference>
<proteinExistence type="inferred from homology"/>
<keyword evidence="2 5" id="KW-0158">Chromosome</keyword>
<protein>
    <recommendedName>
        <fullName evidence="5">DNA-binding protein RAP1</fullName>
    </recommendedName>
</protein>
<name>A0A9N8Z6L0_9GLOM</name>
<dbReference type="InterPro" id="IPR009057">
    <property type="entry name" value="Homeodomain-like_sf"/>
</dbReference>
<dbReference type="InterPro" id="IPR015010">
    <property type="entry name" value="TERF2IP_Myb"/>
</dbReference>
<dbReference type="GO" id="GO:0031848">
    <property type="term" value="P:protection from non-homologous end joining at telomere"/>
    <property type="evidence" value="ECO:0007669"/>
    <property type="project" value="TreeGrafter"/>
</dbReference>
<accession>A0A9N8Z6L0</accession>
<reference evidence="8" key="1">
    <citation type="submission" date="2021-06" db="EMBL/GenBank/DDBJ databases">
        <authorList>
            <person name="Kallberg Y."/>
            <person name="Tangrot J."/>
            <person name="Rosling A."/>
        </authorList>
    </citation>
    <scope>NUCLEOTIDE SEQUENCE</scope>
    <source>
        <strain evidence="8">IA702</strain>
    </source>
</reference>
<evidence type="ECO:0000256" key="4">
    <source>
        <dbReference type="ARBA" id="ARBA00023242"/>
    </source>
</evidence>
<evidence type="ECO:0000256" key="1">
    <source>
        <dbReference type="ARBA" id="ARBA00010467"/>
    </source>
</evidence>
<comment type="subunit">
    <text evidence="5">Homodimer.</text>
</comment>
<sequence>MNARTKKVGRAHYTKEEDDKLVQFILEQQKLNSYLKGNGIYKKIEPEFPRHTWHSLRDHALKKIIPNLQNYQQAAPVIKEKSTSQSSPTTQSVNPSSDLTSTALPSSATPDTKSTTQHRGVCTEHNYCENDADDIVDSVKELGEDLKTKRESKEFSKLEWDDRSMLEVVEEHIKKRKQAMKKKGFLRLVGE</sequence>
<comment type="caution">
    <text evidence="8">The sequence shown here is derived from an EMBL/GenBank/DDBJ whole genome shotgun (WGS) entry which is preliminary data.</text>
</comment>
<organism evidence="8 9">
    <name type="scientific">Paraglomus occultum</name>
    <dbReference type="NCBI Taxonomy" id="144539"/>
    <lineage>
        <taxon>Eukaryota</taxon>
        <taxon>Fungi</taxon>
        <taxon>Fungi incertae sedis</taxon>
        <taxon>Mucoromycota</taxon>
        <taxon>Glomeromycotina</taxon>
        <taxon>Glomeromycetes</taxon>
        <taxon>Paraglomerales</taxon>
        <taxon>Paraglomeraceae</taxon>
        <taxon>Paraglomus</taxon>
    </lineage>
</organism>
<evidence type="ECO:0000256" key="2">
    <source>
        <dbReference type="ARBA" id="ARBA00022454"/>
    </source>
</evidence>
<dbReference type="EMBL" id="CAJVPJ010000097">
    <property type="protein sequence ID" value="CAG8476744.1"/>
    <property type="molecule type" value="Genomic_DNA"/>
</dbReference>
<comment type="function">
    <text evidence="5">Involved in the regulation of telomere length, clustering and has a specific role in telomere position effect (TPE).</text>
</comment>
<dbReference type="CDD" id="cd11655">
    <property type="entry name" value="rap1_myb-like"/>
    <property type="match status" value="1"/>
</dbReference>
<feature type="region of interest" description="Disordered" evidence="6">
    <location>
        <begin position="76"/>
        <end position="118"/>
    </location>
</feature>
<feature type="domain" description="TERF2-interacting telomeric protein 1 Myb" evidence="7">
    <location>
        <begin position="13"/>
        <end position="69"/>
    </location>
</feature>
<dbReference type="OrthoDB" id="435460at2759"/>
<evidence type="ECO:0000256" key="6">
    <source>
        <dbReference type="SAM" id="MobiDB-lite"/>
    </source>
</evidence>
<evidence type="ECO:0000259" key="7">
    <source>
        <dbReference type="Pfam" id="PF08914"/>
    </source>
</evidence>
<evidence type="ECO:0000313" key="9">
    <source>
        <dbReference type="Proteomes" id="UP000789572"/>
    </source>
</evidence>
<dbReference type="Pfam" id="PF08914">
    <property type="entry name" value="Myb_Rap1"/>
    <property type="match status" value="1"/>
</dbReference>
<comment type="subcellular location">
    <subcellularLocation>
        <location evidence="5">Nucleus</location>
    </subcellularLocation>
    <subcellularLocation>
        <location evidence="5">Chromosome</location>
        <location evidence="5">Telomere</location>
    </subcellularLocation>
</comment>
<keyword evidence="3 5" id="KW-0779">Telomere</keyword>
<dbReference type="PANTHER" id="PTHR16466">
    <property type="entry name" value="TELOMERE REPEAT-BINDING FACTOR 2-INTERACTING PROTEIN 1"/>
    <property type="match status" value="1"/>
</dbReference>
<dbReference type="AlphaFoldDB" id="A0A9N8Z6L0"/>
<evidence type="ECO:0000256" key="3">
    <source>
        <dbReference type="ARBA" id="ARBA00022895"/>
    </source>
</evidence>
<dbReference type="Proteomes" id="UP000789572">
    <property type="component" value="Unassembled WGS sequence"/>
</dbReference>
<dbReference type="InterPro" id="IPR039595">
    <property type="entry name" value="TE2IP/Rap1"/>
</dbReference>
<feature type="compositionally biased region" description="Low complexity" evidence="6">
    <location>
        <begin position="83"/>
        <end position="97"/>
    </location>
</feature>
<gene>
    <name evidence="8" type="ORF">POCULU_LOCUS1325</name>
</gene>
<comment type="similarity">
    <text evidence="1 5">Belongs to the RAP1 family.</text>
</comment>